<keyword evidence="1" id="KW-0862">Zinc</keyword>
<feature type="region of interest" description="Disordered" evidence="2">
    <location>
        <begin position="585"/>
        <end position="627"/>
    </location>
</feature>
<feature type="compositionally biased region" description="Basic and acidic residues" evidence="2">
    <location>
        <begin position="601"/>
        <end position="615"/>
    </location>
</feature>
<feature type="region of interest" description="Disordered" evidence="2">
    <location>
        <begin position="513"/>
        <end position="550"/>
    </location>
</feature>
<gene>
    <name evidence="4" type="ORF">KFL_002760160</name>
</gene>
<sequence length="710" mass="76543">MSVLAPFPAGTESVKASRPRNEIEKGFQGDVNPNPRAHSWPVKSLPVLELYPPFSSTELEATPPSPGAARSSPPAKHDGAGPSKLATKGSGPALFPPRSGIYARANTFPAEKFESVRHHHTERRALRSMHTFPRYKPLGGDNSRGFFWDPSDPSVAQPLSRASDPWGVLSSGRRGRDTGEWSMAASATSSDVFYSNLPSIVSLGSSVGTNPALRFQIPTKDSAVCARGSEESGAARPPERCAEGAESDWQNVTWHRCGEDSLSLQFPMEELEAEAERELERRAEGNGRLAETIQTSQRNRIHESGWRAEAEGSAETEGATFGIAARGRAQSVPPEGWRMATSGTADFEAMRAPGLVATDHLQQRISSRLETERGEERNGDYLRDVQPLSLFPEQAGSVHDGRVSEPVIPTWEDERVARLSLGDQNPTQTPLLWNPPAAEYPSFALRLGQSQNGAAASDIASARGRPSGAVPAAETQSGRGGLEAAGTLPRGFDSLARGALEDGAVPQHEMIESAGGEAEDAAASRFGSTRGDLTGARPRLASRRASVPEAREPELLRTWSLDPERAGEVSGSIPVSQKYRTRDFGCGQQSVTEQELPGTGREWREGQPRPEERPHSASVKRRVASEDETVGFDEAGEYLRRGLPQKRHVSTWGEPVHPALPAPRNEGKGVESPAAYTCRFCGLTFLQSAALGGHMSCHREGRNGKFKVAG</sequence>
<evidence type="ECO:0000313" key="4">
    <source>
        <dbReference type="EMBL" id="GAQ86220.1"/>
    </source>
</evidence>
<dbReference type="GO" id="GO:0008270">
    <property type="term" value="F:zinc ion binding"/>
    <property type="evidence" value="ECO:0007669"/>
    <property type="project" value="UniProtKB-KW"/>
</dbReference>
<feature type="domain" description="C2H2-type" evidence="3">
    <location>
        <begin position="676"/>
        <end position="703"/>
    </location>
</feature>
<proteinExistence type="predicted"/>
<evidence type="ECO:0000313" key="5">
    <source>
        <dbReference type="Proteomes" id="UP000054558"/>
    </source>
</evidence>
<accession>A0A1Y1I5I7</accession>
<keyword evidence="1" id="KW-0863">Zinc-finger</keyword>
<dbReference type="PROSITE" id="PS00028">
    <property type="entry name" value="ZINC_FINGER_C2H2_1"/>
    <property type="match status" value="1"/>
</dbReference>
<dbReference type="Proteomes" id="UP000054558">
    <property type="component" value="Unassembled WGS sequence"/>
</dbReference>
<dbReference type="InterPro" id="IPR013087">
    <property type="entry name" value="Znf_C2H2_type"/>
</dbReference>
<keyword evidence="1" id="KW-0479">Metal-binding</keyword>
<name>A0A1Y1I5I7_KLENI</name>
<feature type="region of interest" description="Disordered" evidence="2">
    <location>
        <begin position="157"/>
        <end position="177"/>
    </location>
</feature>
<evidence type="ECO:0000256" key="2">
    <source>
        <dbReference type="SAM" id="MobiDB-lite"/>
    </source>
</evidence>
<feature type="region of interest" description="Disordered" evidence="2">
    <location>
        <begin position="56"/>
        <end position="96"/>
    </location>
</feature>
<dbReference type="EMBL" id="DF237225">
    <property type="protein sequence ID" value="GAQ86220.1"/>
    <property type="molecule type" value="Genomic_DNA"/>
</dbReference>
<feature type="region of interest" description="Disordered" evidence="2">
    <location>
        <begin position="456"/>
        <end position="489"/>
    </location>
</feature>
<evidence type="ECO:0000259" key="3">
    <source>
        <dbReference type="PROSITE" id="PS50157"/>
    </source>
</evidence>
<evidence type="ECO:0000256" key="1">
    <source>
        <dbReference type="PROSITE-ProRule" id="PRU00042"/>
    </source>
</evidence>
<dbReference type="AlphaFoldDB" id="A0A1Y1I5I7"/>
<feature type="region of interest" description="Disordered" evidence="2">
    <location>
        <begin position="1"/>
        <end position="39"/>
    </location>
</feature>
<keyword evidence="5" id="KW-1185">Reference proteome</keyword>
<feature type="compositionally biased region" description="Low complexity" evidence="2">
    <location>
        <begin position="513"/>
        <end position="524"/>
    </location>
</feature>
<reference evidence="4 5" key="1">
    <citation type="journal article" date="2014" name="Nat. Commun.">
        <title>Klebsormidium flaccidum genome reveals primary factors for plant terrestrial adaptation.</title>
        <authorList>
            <person name="Hori K."/>
            <person name="Maruyama F."/>
            <person name="Fujisawa T."/>
            <person name="Togashi T."/>
            <person name="Yamamoto N."/>
            <person name="Seo M."/>
            <person name="Sato S."/>
            <person name="Yamada T."/>
            <person name="Mori H."/>
            <person name="Tajima N."/>
            <person name="Moriyama T."/>
            <person name="Ikeuchi M."/>
            <person name="Watanabe M."/>
            <person name="Wada H."/>
            <person name="Kobayashi K."/>
            <person name="Saito M."/>
            <person name="Masuda T."/>
            <person name="Sasaki-Sekimoto Y."/>
            <person name="Mashiguchi K."/>
            <person name="Awai K."/>
            <person name="Shimojima M."/>
            <person name="Masuda S."/>
            <person name="Iwai M."/>
            <person name="Nobusawa T."/>
            <person name="Narise T."/>
            <person name="Kondo S."/>
            <person name="Saito H."/>
            <person name="Sato R."/>
            <person name="Murakawa M."/>
            <person name="Ihara Y."/>
            <person name="Oshima-Yamada Y."/>
            <person name="Ohtaka K."/>
            <person name="Satoh M."/>
            <person name="Sonobe K."/>
            <person name="Ishii M."/>
            <person name="Ohtani R."/>
            <person name="Kanamori-Sato M."/>
            <person name="Honoki R."/>
            <person name="Miyazaki D."/>
            <person name="Mochizuki H."/>
            <person name="Umetsu J."/>
            <person name="Higashi K."/>
            <person name="Shibata D."/>
            <person name="Kamiya Y."/>
            <person name="Sato N."/>
            <person name="Nakamura Y."/>
            <person name="Tabata S."/>
            <person name="Ida S."/>
            <person name="Kurokawa K."/>
            <person name="Ohta H."/>
        </authorList>
    </citation>
    <scope>NUCLEOTIDE SEQUENCE [LARGE SCALE GENOMIC DNA]</scope>
    <source>
        <strain evidence="4 5">NIES-2285</strain>
    </source>
</reference>
<dbReference type="PROSITE" id="PS50157">
    <property type="entry name" value="ZINC_FINGER_C2H2_2"/>
    <property type="match status" value="1"/>
</dbReference>
<protein>
    <recommendedName>
        <fullName evidence="3">C2H2-type domain-containing protein</fullName>
    </recommendedName>
</protein>
<organism evidence="4 5">
    <name type="scientific">Klebsormidium nitens</name>
    <name type="common">Green alga</name>
    <name type="synonym">Ulothrix nitens</name>
    <dbReference type="NCBI Taxonomy" id="105231"/>
    <lineage>
        <taxon>Eukaryota</taxon>
        <taxon>Viridiplantae</taxon>
        <taxon>Streptophyta</taxon>
        <taxon>Klebsormidiophyceae</taxon>
        <taxon>Klebsormidiales</taxon>
        <taxon>Klebsormidiaceae</taxon>
        <taxon>Klebsormidium</taxon>
    </lineage>
</organism>